<organism evidence="1 2">
    <name type="scientific">Nesidiocoris tenuis</name>
    <dbReference type="NCBI Taxonomy" id="355587"/>
    <lineage>
        <taxon>Eukaryota</taxon>
        <taxon>Metazoa</taxon>
        <taxon>Ecdysozoa</taxon>
        <taxon>Arthropoda</taxon>
        <taxon>Hexapoda</taxon>
        <taxon>Insecta</taxon>
        <taxon>Pterygota</taxon>
        <taxon>Neoptera</taxon>
        <taxon>Paraneoptera</taxon>
        <taxon>Hemiptera</taxon>
        <taxon>Heteroptera</taxon>
        <taxon>Panheteroptera</taxon>
        <taxon>Cimicomorpha</taxon>
        <taxon>Miridae</taxon>
        <taxon>Dicyphina</taxon>
        <taxon>Nesidiocoris</taxon>
    </lineage>
</organism>
<feature type="non-terminal residue" evidence="1">
    <location>
        <position position="104"/>
    </location>
</feature>
<evidence type="ECO:0000313" key="1">
    <source>
        <dbReference type="EMBL" id="CAB0004077.1"/>
    </source>
</evidence>
<gene>
    <name evidence="1" type="ORF">NTEN_LOCUS9554</name>
</gene>
<dbReference type="Proteomes" id="UP000479000">
    <property type="component" value="Unassembled WGS sequence"/>
</dbReference>
<reference evidence="1 2" key="1">
    <citation type="submission" date="2020-02" db="EMBL/GenBank/DDBJ databases">
        <authorList>
            <person name="Ferguson B K."/>
        </authorList>
    </citation>
    <scope>NUCLEOTIDE SEQUENCE [LARGE SCALE GENOMIC DNA]</scope>
</reference>
<proteinExistence type="predicted"/>
<keyword evidence="2" id="KW-1185">Reference proteome</keyword>
<sequence length="104" mass="12389">MVRLIPRPYQQLNIRDPQLDPPPSCRTRQIVNYRTKRPSIPKTSLQPNRKMKVDLNVAHLAEKLFLVIYTRKRQSYKTLGFFEISYPFSNLFPNSRNLIATQWK</sequence>
<protein>
    <submittedName>
        <fullName evidence="1">Uncharacterized protein</fullName>
    </submittedName>
</protein>
<evidence type="ECO:0000313" key="2">
    <source>
        <dbReference type="Proteomes" id="UP000479000"/>
    </source>
</evidence>
<accession>A0A6H5GJG7</accession>
<dbReference type="EMBL" id="CADCXU010014420">
    <property type="protein sequence ID" value="CAB0004077.1"/>
    <property type="molecule type" value="Genomic_DNA"/>
</dbReference>
<dbReference type="AlphaFoldDB" id="A0A6H5GJG7"/>
<name>A0A6H5GJG7_9HEMI</name>